<dbReference type="AlphaFoldDB" id="A0A6J4U770"/>
<feature type="transmembrane region" description="Helical" evidence="6">
    <location>
        <begin position="6"/>
        <end position="34"/>
    </location>
</feature>
<dbReference type="PANTHER" id="PTHR30619">
    <property type="entry name" value="DNA INTERNALIZATION/COMPETENCE PROTEIN COMEC/REC2"/>
    <property type="match status" value="1"/>
</dbReference>
<feature type="transmembrane region" description="Helical" evidence="6">
    <location>
        <begin position="392"/>
        <end position="410"/>
    </location>
</feature>
<evidence type="ECO:0000259" key="7">
    <source>
        <dbReference type="Pfam" id="PF03772"/>
    </source>
</evidence>
<feature type="transmembrane region" description="Helical" evidence="6">
    <location>
        <begin position="483"/>
        <end position="503"/>
    </location>
</feature>
<keyword evidence="3 6" id="KW-0812">Transmembrane</keyword>
<evidence type="ECO:0000256" key="3">
    <source>
        <dbReference type="ARBA" id="ARBA00022692"/>
    </source>
</evidence>
<keyword evidence="5 6" id="KW-0472">Membrane</keyword>
<feature type="transmembrane region" description="Helical" evidence="6">
    <location>
        <begin position="301"/>
        <end position="318"/>
    </location>
</feature>
<comment type="subcellular location">
    <subcellularLocation>
        <location evidence="1">Cell membrane</location>
        <topology evidence="1">Multi-pass membrane protein</topology>
    </subcellularLocation>
</comment>
<evidence type="ECO:0000256" key="2">
    <source>
        <dbReference type="ARBA" id="ARBA00022475"/>
    </source>
</evidence>
<evidence type="ECO:0000256" key="1">
    <source>
        <dbReference type="ARBA" id="ARBA00004651"/>
    </source>
</evidence>
<dbReference type="GO" id="GO:0005886">
    <property type="term" value="C:plasma membrane"/>
    <property type="evidence" value="ECO:0007669"/>
    <property type="project" value="UniProtKB-SubCell"/>
</dbReference>
<dbReference type="InterPro" id="IPR004477">
    <property type="entry name" value="ComEC_N"/>
</dbReference>
<keyword evidence="4 6" id="KW-1133">Transmembrane helix</keyword>
<feature type="transmembrane region" description="Helical" evidence="6">
    <location>
        <begin position="353"/>
        <end position="372"/>
    </location>
</feature>
<evidence type="ECO:0000256" key="5">
    <source>
        <dbReference type="ARBA" id="ARBA00023136"/>
    </source>
</evidence>
<feature type="transmembrane region" description="Helical" evidence="6">
    <location>
        <begin position="450"/>
        <end position="471"/>
    </location>
</feature>
<organism evidence="9">
    <name type="scientific">uncultured Thermomicrobiales bacterium</name>
    <dbReference type="NCBI Taxonomy" id="1645740"/>
    <lineage>
        <taxon>Bacteria</taxon>
        <taxon>Pseudomonadati</taxon>
        <taxon>Thermomicrobiota</taxon>
        <taxon>Thermomicrobia</taxon>
        <taxon>Thermomicrobiales</taxon>
        <taxon>environmental samples</taxon>
    </lineage>
</organism>
<dbReference type="InterPro" id="IPR025405">
    <property type="entry name" value="DUF4131"/>
</dbReference>
<name>A0A6J4U770_9BACT</name>
<feature type="domain" description="ComEC/Rec2-related protein" evidence="7">
    <location>
        <begin position="203"/>
        <end position="459"/>
    </location>
</feature>
<feature type="transmembrane region" description="Helical" evidence="6">
    <location>
        <begin position="265"/>
        <end position="289"/>
    </location>
</feature>
<dbReference type="EMBL" id="CADCWL010000001">
    <property type="protein sequence ID" value="CAA9541717.1"/>
    <property type="molecule type" value="Genomic_DNA"/>
</dbReference>
<feature type="transmembrane region" description="Helical" evidence="6">
    <location>
        <begin position="225"/>
        <end position="245"/>
    </location>
</feature>
<dbReference type="NCBIfam" id="TIGR00360">
    <property type="entry name" value="ComEC_N-term"/>
    <property type="match status" value="1"/>
</dbReference>
<dbReference type="PANTHER" id="PTHR30619:SF1">
    <property type="entry name" value="RECOMBINATION PROTEIN 2"/>
    <property type="match status" value="1"/>
</dbReference>
<dbReference type="InterPro" id="IPR052159">
    <property type="entry name" value="Competence_DNA_uptake"/>
</dbReference>
<feature type="domain" description="DUF4131" evidence="8">
    <location>
        <begin position="17"/>
        <end position="165"/>
    </location>
</feature>
<dbReference type="Pfam" id="PF13567">
    <property type="entry name" value="DUF4131"/>
    <property type="match status" value="1"/>
</dbReference>
<accession>A0A6J4U770</accession>
<sequence>MTGVGLALAFLAGATVGWPACVAVACGGVALLAATDSRRRSLAPVILVGLGGLAGALRGTPPPEPVVPSWVDAATSVQGRVVAAPAATGRFRRLVVQTTSVRIGDGWQPATGAVCVTAPAYPETELGDEVRLGGRPESARDGSSGYRASLRARGCGVTLFAEWASVEATGGGWRRWPAVAGRSLGGVLQRAVPGDAGALLTGLVTGDDAALSPERQERFRLTGTTHLTAVSGANVALLLTIAATAGHAVGTRRRLPWQVATIGVVWAYALVTGLGAPVIRAALVATGALLASRAGRRPDHVTLVLLAGAVSVAAVPTMLWSVSFQLSMASSLALALVVPSLRPVRGPGWLRAALLATAAAQVATLPILLPISGTPSLIATPANLVVGPIVEVAFPLAALGALLGLVWAPLGELALFPAERCAAAILAVVDVLAGLPLSEQTGGLSRASSVAVWTAAAVAVTGLSGEGRLWARRLPTALRTTTAAERIAWVGAAGSAFLVVVVAT</sequence>
<proteinExistence type="predicted"/>
<dbReference type="Pfam" id="PF03772">
    <property type="entry name" value="Competence"/>
    <property type="match status" value="1"/>
</dbReference>
<protein>
    <submittedName>
        <fullName evidence="9">DNA internalization-related competence protein ComEC/Rec2</fullName>
    </submittedName>
</protein>
<reference evidence="9" key="1">
    <citation type="submission" date="2020-02" db="EMBL/GenBank/DDBJ databases">
        <authorList>
            <person name="Meier V. D."/>
        </authorList>
    </citation>
    <scope>NUCLEOTIDE SEQUENCE</scope>
    <source>
        <strain evidence="9">AVDCRST_MAG19</strain>
    </source>
</reference>
<evidence type="ECO:0000256" key="4">
    <source>
        <dbReference type="ARBA" id="ARBA00022989"/>
    </source>
</evidence>
<evidence type="ECO:0000259" key="8">
    <source>
        <dbReference type="Pfam" id="PF13567"/>
    </source>
</evidence>
<gene>
    <name evidence="9" type="ORF">AVDCRST_MAG19-1578</name>
</gene>
<keyword evidence="2" id="KW-1003">Cell membrane</keyword>
<evidence type="ECO:0000313" key="9">
    <source>
        <dbReference type="EMBL" id="CAA9541717.1"/>
    </source>
</evidence>
<evidence type="ECO:0000256" key="6">
    <source>
        <dbReference type="SAM" id="Phobius"/>
    </source>
</evidence>